<dbReference type="PANTHER" id="PTHR40066:SF1">
    <property type="entry name" value="UPF0473 PROTEIN CBO2561_CLC_2432"/>
    <property type="match status" value="1"/>
</dbReference>
<dbReference type="HAMAP" id="MF_01448">
    <property type="entry name" value="UPF0473"/>
    <property type="match status" value="1"/>
</dbReference>
<dbReference type="Pfam" id="PF06949">
    <property type="entry name" value="DUF1292"/>
    <property type="match status" value="1"/>
</dbReference>
<sequence length="105" mass="12322">MAEQDQSTRETITISNDEGEQETFEVLYTFEQDQGQKYILLTPLENIPEGDGEEVYEQEVYPFRYEEEGENITLIPIEEESEWDMIEEVLQTLETEMDEADKTEG</sequence>
<protein>
    <recommendedName>
        <fullName evidence="2">UPF0473 protein CHM34_03380</fullName>
    </recommendedName>
</protein>
<evidence type="ECO:0000256" key="3">
    <source>
        <dbReference type="SAM" id="MobiDB-lite"/>
    </source>
</evidence>
<dbReference type="PANTHER" id="PTHR40066">
    <property type="entry name" value="UPF0473 PROTEIN CBO2561/CLC_2432"/>
    <property type="match status" value="1"/>
</dbReference>
<dbReference type="RefSeq" id="WP_094263191.1">
    <property type="nucleotide sequence ID" value="NZ_NOWF01000002.1"/>
</dbReference>
<comment type="similarity">
    <text evidence="1 2">Belongs to the UPF0473 family.</text>
</comment>
<feature type="region of interest" description="Disordered" evidence="3">
    <location>
        <begin position="1"/>
        <end position="20"/>
    </location>
</feature>
<dbReference type="Proteomes" id="UP000215459">
    <property type="component" value="Unassembled WGS sequence"/>
</dbReference>
<evidence type="ECO:0000313" key="4">
    <source>
        <dbReference type="EMBL" id="OYD08843.1"/>
    </source>
</evidence>
<dbReference type="EMBL" id="NOWF01000002">
    <property type="protein sequence ID" value="OYD08843.1"/>
    <property type="molecule type" value="Genomic_DNA"/>
</dbReference>
<keyword evidence="5" id="KW-1185">Reference proteome</keyword>
<gene>
    <name evidence="4" type="ORF">CHM34_03380</name>
</gene>
<evidence type="ECO:0000313" key="5">
    <source>
        <dbReference type="Proteomes" id="UP000215459"/>
    </source>
</evidence>
<dbReference type="InterPro" id="IPR009711">
    <property type="entry name" value="UPF0473"/>
</dbReference>
<organism evidence="4 5">
    <name type="scientific">Paludifilum halophilum</name>
    <dbReference type="NCBI Taxonomy" id="1642702"/>
    <lineage>
        <taxon>Bacteria</taxon>
        <taxon>Bacillati</taxon>
        <taxon>Bacillota</taxon>
        <taxon>Bacilli</taxon>
        <taxon>Bacillales</taxon>
        <taxon>Thermoactinomycetaceae</taxon>
        <taxon>Paludifilum</taxon>
    </lineage>
</organism>
<dbReference type="OrthoDB" id="2086132at2"/>
<evidence type="ECO:0000256" key="2">
    <source>
        <dbReference type="HAMAP-Rule" id="MF_01448"/>
    </source>
</evidence>
<dbReference type="AlphaFoldDB" id="A0A235B960"/>
<reference evidence="4 5" key="1">
    <citation type="submission" date="2017-07" db="EMBL/GenBank/DDBJ databases">
        <title>The genome sequence of Paludifilum halophilum highlights mechanisms for microbial adaptation to high salt environemnts.</title>
        <authorList>
            <person name="Belbahri L."/>
        </authorList>
    </citation>
    <scope>NUCLEOTIDE SEQUENCE [LARGE SCALE GENOMIC DNA]</scope>
    <source>
        <strain evidence="4 5">DSM 102817</strain>
    </source>
</reference>
<accession>A0A235B960</accession>
<comment type="caution">
    <text evidence="4">The sequence shown here is derived from an EMBL/GenBank/DDBJ whole genome shotgun (WGS) entry which is preliminary data.</text>
</comment>
<evidence type="ECO:0000256" key="1">
    <source>
        <dbReference type="ARBA" id="ARBA00008439"/>
    </source>
</evidence>
<proteinExistence type="inferred from homology"/>
<name>A0A235B960_9BACL</name>